<dbReference type="SMART" id="SM00255">
    <property type="entry name" value="TIR"/>
    <property type="match status" value="1"/>
</dbReference>
<proteinExistence type="predicted"/>
<feature type="compositionally biased region" description="Basic and acidic residues" evidence="8">
    <location>
        <begin position="1490"/>
        <end position="1499"/>
    </location>
</feature>
<dbReference type="InterPro" id="IPR058941">
    <property type="entry name" value="HTH_AT3G52170-like"/>
</dbReference>
<feature type="compositionally biased region" description="Acidic residues" evidence="8">
    <location>
        <begin position="1288"/>
        <end position="1304"/>
    </location>
</feature>
<gene>
    <name evidence="10" type="ORF">FNV43_RR25218</name>
</gene>
<dbReference type="Gene3D" id="3.40.50.300">
    <property type="entry name" value="P-loop containing nucleotide triphosphate hydrolases"/>
    <property type="match status" value="1"/>
</dbReference>
<keyword evidence="11" id="KW-1185">Reference proteome</keyword>
<feature type="region of interest" description="Disordered" evidence="8">
    <location>
        <begin position="1478"/>
        <end position="1513"/>
    </location>
</feature>
<dbReference type="PANTHER" id="PTHR11017:SF573">
    <property type="entry name" value="ADP-RIBOSYL CYCLASE_CYCLIC ADP-RIBOSE HYDROLASE"/>
    <property type="match status" value="1"/>
</dbReference>
<dbReference type="InterPro" id="IPR044974">
    <property type="entry name" value="Disease_R_plants"/>
</dbReference>
<dbReference type="EC" id="3.2.2.6" evidence="1"/>
<evidence type="ECO:0000256" key="4">
    <source>
        <dbReference type="ARBA" id="ARBA00022801"/>
    </source>
</evidence>
<comment type="catalytic activity">
    <reaction evidence="7">
        <text>NAD(+) + H2O = ADP-D-ribose + nicotinamide + H(+)</text>
        <dbReference type="Rhea" id="RHEA:16301"/>
        <dbReference type="ChEBI" id="CHEBI:15377"/>
        <dbReference type="ChEBI" id="CHEBI:15378"/>
        <dbReference type="ChEBI" id="CHEBI:17154"/>
        <dbReference type="ChEBI" id="CHEBI:57540"/>
        <dbReference type="ChEBI" id="CHEBI:57967"/>
        <dbReference type="EC" id="3.2.2.6"/>
    </reaction>
    <physiologicalReaction direction="left-to-right" evidence="7">
        <dbReference type="Rhea" id="RHEA:16302"/>
    </physiologicalReaction>
</comment>
<dbReference type="InterPro" id="IPR003593">
    <property type="entry name" value="AAA+_ATPase"/>
</dbReference>
<dbReference type="Pfam" id="PF01582">
    <property type="entry name" value="TIR"/>
    <property type="match status" value="1"/>
</dbReference>
<dbReference type="SUPFAM" id="SSF52200">
    <property type="entry name" value="Toll/Interleukin receptor TIR domain"/>
    <property type="match status" value="1"/>
</dbReference>
<dbReference type="InterPro" id="IPR058546">
    <property type="entry name" value="RPS4B/Roq1-like_LRR"/>
</dbReference>
<protein>
    <recommendedName>
        <fullName evidence="1">ADP-ribosyl cyclase/cyclic ADP-ribose hydrolase</fullName>
        <ecNumber evidence="1">3.2.2.6</ecNumber>
    </recommendedName>
</protein>
<keyword evidence="4" id="KW-0378">Hydrolase</keyword>
<evidence type="ECO:0000259" key="9">
    <source>
        <dbReference type="PROSITE" id="PS50104"/>
    </source>
</evidence>
<keyword evidence="5" id="KW-0611">Plant defense</keyword>
<dbReference type="GO" id="GO:0006952">
    <property type="term" value="P:defense response"/>
    <property type="evidence" value="ECO:0007669"/>
    <property type="project" value="UniProtKB-KW"/>
</dbReference>
<name>A0A8K0DUN5_9ROSA</name>
<dbReference type="InterPro" id="IPR027417">
    <property type="entry name" value="P-loop_NTPase"/>
</dbReference>
<keyword evidence="3" id="KW-0677">Repeat</keyword>
<dbReference type="Gene3D" id="3.40.50.10140">
    <property type="entry name" value="Toll/interleukin-1 receptor homology (TIR) domain"/>
    <property type="match status" value="1"/>
</dbReference>
<dbReference type="InterPro" id="IPR058192">
    <property type="entry name" value="WHD_ROQ1-like"/>
</dbReference>
<dbReference type="GO" id="GO:0007165">
    <property type="term" value="P:signal transduction"/>
    <property type="evidence" value="ECO:0007669"/>
    <property type="project" value="InterPro"/>
</dbReference>
<dbReference type="InterPro" id="IPR042197">
    <property type="entry name" value="Apaf_helical"/>
</dbReference>
<dbReference type="Pfam" id="PF23282">
    <property type="entry name" value="WHD_ROQ1"/>
    <property type="match status" value="1"/>
</dbReference>
<dbReference type="SUPFAM" id="SSF46785">
    <property type="entry name" value="Winged helix' DNA-binding domain"/>
    <property type="match status" value="1"/>
</dbReference>
<dbReference type="Pfam" id="PF20160">
    <property type="entry name" value="C-JID"/>
    <property type="match status" value="1"/>
</dbReference>
<keyword evidence="6" id="KW-0520">NAD</keyword>
<dbReference type="FunFam" id="3.40.50.10140:FF:000007">
    <property type="entry name" value="Disease resistance protein (TIR-NBS-LRR class)"/>
    <property type="match status" value="1"/>
</dbReference>
<dbReference type="InterPro" id="IPR035897">
    <property type="entry name" value="Toll_tir_struct_dom_sf"/>
</dbReference>
<keyword evidence="2" id="KW-0433">Leucine-rich repeat</keyword>
<dbReference type="Pfam" id="PF00931">
    <property type="entry name" value="NB-ARC"/>
    <property type="match status" value="1"/>
</dbReference>
<evidence type="ECO:0000256" key="8">
    <source>
        <dbReference type="SAM" id="MobiDB-lite"/>
    </source>
</evidence>
<dbReference type="Gene3D" id="1.10.8.430">
    <property type="entry name" value="Helical domain of apoptotic protease-activating factors"/>
    <property type="match status" value="1"/>
</dbReference>
<dbReference type="GO" id="GO:0061809">
    <property type="term" value="F:NAD+ nucleosidase activity, cyclic ADP-ribose generating"/>
    <property type="evidence" value="ECO:0007669"/>
    <property type="project" value="UniProtKB-EC"/>
</dbReference>
<dbReference type="PANTHER" id="PTHR11017">
    <property type="entry name" value="LEUCINE-RICH REPEAT-CONTAINING PROTEIN"/>
    <property type="match status" value="1"/>
</dbReference>
<feature type="compositionally biased region" description="Polar residues" evidence="8">
    <location>
        <begin position="1501"/>
        <end position="1511"/>
    </location>
</feature>
<feature type="compositionally biased region" description="Basic and acidic residues" evidence="8">
    <location>
        <begin position="1122"/>
        <end position="1137"/>
    </location>
</feature>
<dbReference type="SUPFAM" id="SSF52540">
    <property type="entry name" value="P-loop containing nucleoside triphosphate hydrolases"/>
    <property type="match status" value="1"/>
</dbReference>
<evidence type="ECO:0000313" key="11">
    <source>
        <dbReference type="Proteomes" id="UP000796880"/>
    </source>
</evidence>
<dbReference type="PRINTS" id="PR00364">
    <property type="entry name" value="DISEASERSIST"/>
</dbReference>
<dbReference type="SMART" id="SM00382">
    <property type="entry name" value="AAA"/>
    <property type="match status" value="1"/>
</dbReference>
<dbReference type="GO" id="GO:0043531">
    <property type="term" value="F:ADP binding"/>
    <property type="evidence" value="ECO:0007669"/>
    <property type="project" value="InterPro"/>
</dbReference>
<evidence type="ECO:0000313" key="10">
    <source>
        <dbReference type="EMBL" id="KAF3434115.1"/>
    </source>
</evidence>
<dbReference type="OrthoDB" id="1901675at2759"/>
<dbReference type="PROSITE" id="PS50104">
    <property type="entry name" value="TIR"/>
    <property type="match status" value="1"/>
</dbReference>
<feature type="domain" description="TIR" evidence="9">
    <location>
        <begin position="9"/>
        <end position="177"/>
    </location>
</feature>
<evidence type="ECO:0000256" key="5">
    <source>
        <dbReference type="ARBA" id="ARBA00022821"/>
    </source>
</evidence>
<reference evidence="10" key="1">
    <citation type="submission" date="2020-03" db="EMBL/GenBank/DDBJ databases">
        <title>A high-quality chromosome-level genome assembly of a woody plant with both climbing and erect habits, Rhamnella rubrinervis.</title>
        <authorList>
            <person name="Lu Z."/>
            <person name="Yang Y."/>
            <person name="Zhu X."/>
            <person name="Sun Y."/>
        </authorList>
    </citation>
    <scope>NUCLEOTIDE SEQUENCE</scope>
    <source>
        <strain evidence="10">BYM</strain>
        <tissue evidence="10">Leaf</tissue>
    </source>
</reference>
<evidence type="ECO:0000256" key="2">
    <source>
        <dbReference type="ARBA" id="ARBA00022614"/>
    </source>
</evidence>
<dbReference type="InterPro" id="IPR032675">
    <property type="entry name" value="LRR_dom_sf"/>
</dbReference>
<dbReference type="Pfam" id="PF25896">
    <property type="entry name" value="HTH_AT3G52170"/>
    <property type="match status" value="1"/>
</dbReference>
<evidence type="ECO:0000256" key="7">
    <source>
        <dbReference type="ARBA" id="ARBA00047304"/>
    </source>
</evidence>
<dbReference type="Proteomes" id="UP000796880">
    <property type="component" value="Unassembled WGS sequence"/>
</dbReference>
<dbReference type="EMBL" id="VOIH02000011">
    <property type="protein sequence ID" value="KAF3434115.1"/>
    <property type="molecule type" value="Genomic_DNA"/>
</dbReference>
<dbReference type="Gene3D" id="3.80.10.10">
    <property type="entry name" value="Ribonuclease Inhibitor"/>
    <property type="match status" value="2"/>
</dbReference>
<sequence length="1601" mass="180987">MSSSNNPTKKYDVFLSFRGEDTRNNFTGHLYAVLVLKGLYTYKDDVLLERGREISPELLQAIDDSQCAVVILSKDYASSPWCLTELVRIVECKGPMGRILPIFYHVDKSQVMEQSGSYEEALKRHEADPRYNQQVVKSWRDALTAVANIQPDWHVQEKKTDEAKFIKNFVLEISKKIGNPMVQASEGISGVHSRLNKLELCVNQSLGKVRFIGICGMGGIGKTTLAKAYYKRILDEFEDSCSFLEDVREVCKQENGLVELQNALLSDILKGSTKEIRVAQSGKSMIRNRLCHKKVLIILDDVDELEPLKALAGKEDWFGSGSIIIITTRDEGLLKKAYGNQMPIYRVELLNESEALELLFRKAFTSTHPLEDYSHVACSQVLAYANGLPFALEVLGSYLEGLHFNEWGSALSRLKEYPKMEILDVLQVSFDGLEEPEKDIFLDIACFFVGSDKDYVIEMLNSCRRHADFGVRVLIHKSLLIIDDDNKIWMHGLLQQMGKEIVRKQSPKEPGRRSRIWEINDISHILEERTGTDKVESIITDMEEGKILNIRAISKMKKLRLLILRFSSLNSPGAEKYGVIDYLSNELGFLEWNEFPFIGFPTNFQPNKLVTLKLIGSHIEQICWKKVPIQVAPWKLKNIDLSYSRDLNRLEDFRVVPNLEQLILEGCTSLSHIHTSITCLKQLLILNLKGCISLQYFPQSINGLESLRILNLYGCSRLSKLPEDVVELKSLEDVDLRRSGIKHVPAFVVPIKNLKASTIDEEMESLYRIVGEDFFSAGVSSRLTNLDLSGRNLSDETVPQCFHRLVSLEYLNLSRNSFTRLPLTLGELSKLQVLVLEYCEFLTHVGPQLPSSLEVINVNHCASLTSFFDPSGPTYFCCCVALCVECHRLVHREQSVWRAFTFLKRYLQYSPPPRRGLDIVLPSIHIPSWFTNISLGPSTSIEVHPNWCNSSFKGWAVCALFNASPSDKLYCDITFDSNHGKSKLSLCCPATTGRSRHIWVFYKPRHELPMQWLQENTHGRFQFSFHWGTLQGNSCGPFGVCVRLVYETDIKELNMITSKDQIKAKDANNKDYVDIMSLNKGWRRFYDDLSVEKCSLTCIFFHEAKSSESERRKTQIALAKSNESEGRKTRIRRSKEERKTMVESFIKKYQKLNNGNFPSLNVTHKEVGGSFYTVREIVRDIIQENRVLGPAKFGSEEQSLNQFLEQDPLGSIASGPQYPLTTLANECQFITNHLEGTDEPAVVSDANYMRPEHQMFANGQIINGTQLDVKLEEFDESKHQTLKQSEPVEAEQSADEEPDEEEVLVSDGHSTDSQHQMVDNGQIIHGSQVDVKTRESDELIVTETDLKLSETYLQANVPSKAENMLEELAPSRVKVNPTAADVIVETFPLRPVSRASDNLDRGLGEISKMTNALEKQESKMVDLAANVHSSLNDFVEEKEVVKNSSTVLEKTSGGINEEAMEDHGDLLLKSFNCSAPKEGGELKSQSYRDSTAKESHDDVITSETSGRNQENAEAKAVTINSEHADGTSSISRQSKTENELLIENEADVHSDSTQNESNPTLNRINLESWEVASRNTAKPEGNPFLTFVRSFLAAFVKFWSG</sequence>
<feature type="region of interest" description="Disordered" evidence="8">
    <location>
        <begin position="1112"/>
        <end position="1137"/>
    </location>
</feature>
<comment type="caution">
    <text evidence="10">The sequence shown here is derived from an EMBL/GenBank/DDBJ whole genome shotgun (WGS) entry which is preliminary data.</text>
</comment>
<dbReference type="SUPFAM" id="SSF52058">
    <property type="entry name" value="L domain-like"/>
    <property type="match status" value="1"/>
</dbReference>
<accession>A0A8K0DUN5</accession>
<evidence type="ECO:0000256" key="6">
    <source>
        <dbReference type="ARBA" id="ARBA00023027"/>
    </source>
</evidence>
<dbReference type="InterPro" id="IPR036390">
    <property type="entry name" value="WH_DNA-bd_sf"/>
</dbReference>
<dbReference type="InterPro" id="IPR045344">
    <property type="entry name" value="C-JID"/>
</dbReference>
<dbReference type="Pfam" id="PF23286">
    <property type="entry name" value="LRR_13"/>
    <property type="match status" value="1"/>
</dbReference>
<evidence type="ECO:0000256" key="3">
    <source>
        <dbReference type="ARBA" id="ARBA00022737"/>
    </source>
</evidence>
<organism evidence="10 11">
    <name type="scientific">Rhamnella rubrinervis</name>
    <dbReference type="NCBI Taxonomy" id="2594499"/>
    <lineage>
        <taxon>Eukaryota</taxon>
        <taxon>Viridiplantae</taxon>
        <taxon>Streptophyta</taxon>
        <taxon>Embryophyta</taxon>
        <taxon>Tracheophyta</taxon>
        <taxon>Spermatophyta</taxon>
        <taxon>Magnoliopsida</taxon>
        <taxon>eudicotyledons</taxon>
        <taxon>Gunneridae</taxon>
        <taxon>Pentapetalae</taxon>
        <taxon>rosids</taxon>
        <taxon>fabids</taxon>
        <taxon>Rosales</taxon>
        <taxon>Rhamnaceae</taxon>
        <taxon>rhamnoid group</taxon>
        <taxon>Rhamneae</taxon>
        <taxon>Rhamnella</taxon>
    </lineage>
</organism>
<dbReference type="InterPro" id="IPR002182">
    <property type="entry name" value="NB-ARC"/>
</dbReference>
<evidence type="ECO:0000256" key="1">
    <source>
        <dbReference type="ARBA" id="ARBA00011982"/>
    </source>
</evidence>
<dbReference type="InterPro" id="IPR000157">
    <property type="entry name" value="TIR_dom"/>
</dbReference>
<feature type="region of interest" description="Disordered" evidence="8">
    <location>
        <begin position="1276"/>
        <end position="1315"/>
    </location>
</feature>